<dbReference type="EMBL" id="QJKJ01002683">
    <property type="protein sequence ID" value="RDY01787.1"/>
    <property type="molecule type" value="Genomic_DNA"/>
</dbReference>
<name>A0A371HG68_MUCPR</name>
<dbReference type="InterPro" id="IPR013103">
    <property type="entry name" value="RVT_2"/>
</dbReference>
<dbReference type="OrthoDB" id="418237at2759"/>
<feature type="domain" description="Reverse transcriptase Ty1/copia-type" evidence="1">
    <location>
        <begin position="8"/>
        <end position="79"/>
    </location>
</feature>
<dbReference type="Pfam" id="PF07727">
    <property type="entry name" value="RVT_2"/>
    <property type="match status" value="1"/>
</dbReference>
<reference evidence="2" key="1">
    <citation type="submission" date="2018-05" db="EMBL/GenBank/DDBJ databases">
        <title>Draft genome of Mucuna pruriens seed.</title>
        <authorList>
            <person name="Nnadi N.E."/>
            <person name="Vos R."/>
            <person name="Hasami M.H."/>
            <person name="Devisetty U.K."/>
            <person name="Aguiy J.C."/>
        </authorList>
    </citation>
    <scope>NUCLEOTIDE SEQUENCE [LARGE SCALE GENOMIC DNA]</scope>
    <source>
        <strain evidence="2">JCA_2017</strain>
    </source>
</reference>
<comment type="caution">
    <text evidence="2">The sequence shown here is derived from an EMBL/GenBank/DDBJ whole genome shotgun (WGS) entry which is preliminary data.</text>
</comment>
<keyword evidence="3" id="KW-1185">Reference proteome</keyword>
<organism evidence="2 3">
    <name type="scientific">Mucuna pruriens</name>
    <name type="common">Velvet bean</name>
    <name type="synonym">Dolichos pruriens</name>
    <dbReference type="NCBI Taxonomy" id="157652"/>
    <lineage>
        <taxon>Eukaryota</taxon>
        <taxon>Viridiplantae</taxon>
        <taxon>Streptophyta</taxon>
        <taxon>Embryophyta</taxon>
        <taxon>Tracheophyta</taxon>
        <taxon>Spermatophyta</taxon>
        <taxon>Magnoliopsida</taxon>
        <taxon>eudicotyledons</taxon>
        <taxon>Gunneridae</taxon>
        <taxon>Pentapetalae</taxon>
        <taxon>rosids</taxon>
        <taxon>fabids</taxon>
        <taxon>Fabales</taxon>
        <taxon>Fabaceae</taxon>
        <taxon>Papilionoideae</taxon>
        <taxon>50 kb inversion clade</taxon>
        <taxon>NPAAA clade</taxon>
        <taxon>indigoferoid/millettioid clade</taxon>
        <taxon>Phaseoleae</taxon>
        <taxon>Mucuna</taxon>
    </lineage>
</organism>
<evidence type="ECO:0000313" key="2">
    <source>
        <dbReference type="EMBL" id="RDY01787.1"/>
    </source>
</evidence>
<evidence type="ECO:0000259" key="1">
    <source>
        <dbReference type="Pfam" id="PF07727"/>
    </source>
</evidence>
<feature type="non-terminal residue" evidence="2">
    <location>
        <position position="1"/>
    </location>
</feature>
<dbReference type="PANTHER" id="PTHR11439:SF517">
    <property type="entry name" value="CYSTEINE-RICH RLK (RECEPTOR-LIKE PROTEIN KINASE) 8"/>
    <property type="match status" value="1"/>
</dbReference>
<gene>
    <name evidence="2" type="ORF">CR513_14844</name>
</gene>
<accession>A0A371HG68</accession>
<evidence type="ECO:0000313" key="3">
    <source>
        <dbReference type="Proteomes" id="UP000257109"/>
    </source>
</evidence>
<protein>
    <recommendedName>
        <fullName evidence="1">Reverse transcriptase Ty1/copia-type domain-containing protein</fullName>
    </recommendedName>
</protein>
<dbReference type="PANTHER" id="PTHR11439">
    <property type="entry name" value="GAG-POL-RELATED RETROTRANSPOSON"/>
    <property type="match status" value="1"/>
</dbReference>
<dbReference type="CDD" id="cd09272">
    <property type="entry name" value="RNase_HI_RT_Ty1"/>
    <property type="match status" value="1"/>
</dbReference>
<dbReference type="STRING" id="157652.A0A371HG68"/>
<dbReference type="Proteomes" id="UP000257109">
    <property type="component" value="Unassembled WGS sequence"/>
</dbReference>
<dbReference type="AlphaFoldDB" id="A0A371HG68"/>
<proteinExistence type="predicted"/>
<sequence>MGLFVANMICLYVDDLIFIGNNPNLFEDFKKVMSCEFEMTDIGLLSYYLILEVKQMNKTFLFLKKAMQRRKLKDLTNTRPNIMYAVGVVCRFVEAPTSTHMKTTNIILCYLKGTHDFGLFYSSSNEKKYYYFCVFTWNSKKQAIVTLSTCEAEYVAATSCMCQDIWIRRLLKEFNMN</sequence>